<reference evidence="2 3" key="1">
    <citation type="journal article" date="2019" name="Sci. Rep.">
        <title>Orb-weaving spider Araneus ventricosus genome elucidates the spidroin gene catalogue.</title>
        <authorList>
            <person name="Kono N."/>
            <person name="Nakamura H."/>
            <person name="Ohtoshi R."/>
            <person name="Moran D.A.P."/>
            <person name="Shinohara A."/>
            <person name="Yoshida Y."/>
            <person name="Fujiwara M."/>
            <person name="Mori M."/>
            <person name="Tomita M."/>
            <person name="Arakawa K."/>
        </authorList>
    </citation>
    <scope>NUCLEOTIDE SEQUENCE [LARGE SCALE GENOMIC DNA]</scope>
</reference>
<keyword evidence="3" id="KW-1185">Reference proteome</keyword>
<feature type="compositionally biased region" description="Basic and acidic residues" evidence="1">
    <location>
        <begin position="49"/>
        <end position="68"/>
    </location>
</feature>
<feature type="compositionally biased region" description="Basic and acidic residues" evidence="1">
    <location>
        <begin position="95"/>
        <end position="105"/>
    </location>
</feature>
<accession>A0A4Y2R5U7</accession>
<gene>
    <name evidence="2" type="ORF">AVEN_25795_1</name>
</gene>
<evidence type="ECO:0000313" key="2">
    <source>
        <dbReference type="EMBL" id="GBN71102.1"/>
    </source>
</evidence>
<evidence type="ECO:0000256" key="1">
    <source>
        <dbReference type="SAM" id="MobiDB-lite"/>
    </source>
</evidence>
<dbReference type="Proteomes" id="UP000499080">
    <property type="component" value="Unassembled WGS sequence"/>
</dbReference>
<dbReference type="EMBL" id="BGPR01015912">
    <property type="protein sequence ID" value="GBN71102.1"/>
    <property type="molecule type" value="Genomic_DNA"/>
</dbReference>
<comment type="caution">
    <text evidence="2">The sequence shown here is derived from an EMBL/GenBank/DDBJ whole genome shotgun (WGS) entry which is preliminary data.</text>
</comment>
<feature type="compositionally biased region" description="Polar residues" evidence="1">
    <location>
        <begin position="115"/>
        <end position="124"/>
    </location>
</feature>
<feature type="region of interest" description="Disordered" evidence="1">
    <location>
        <begin position="1"/>
        <end position="142"/>
    </location>
</feature>
<feature type="compositionally biased region" description="Polar residues" evidence="1">
    <location>
        <begin position="13"/>
        <end position="31"/>
    </location>
</feature>
<protein>
    <submittedName>
        <fullName evidence="2">Uncharacterized protein</fullName>
    </submittedName>
</protein>
<name>A0A4Y2R5U7_ARAVE</name>
<feature type="compositionally biased region" description="Polar residues" evidence="1">
    <location>
        <begin position="133"/>
        <end position="142"/>
    </location>
</feature>
<organism evidence="2 3">
    <name type="scientific">Araneus ventricosus</name>
    <name type="common">Orbweaver spider</name>
    <name type="synonym">Epeira ventricosa</name>
    <dbReference type="NCBI Taxonomy" id="182803"/>
    <lineage>
        <taxon>Eukaryota</taxon>
        <taxon>Metazoa</taxon>
        <taxon>Ecdysozoa</taxon>
        <taxon>Arthropoda</taxon>
        <taxon>Chelicerata</taxon>
        <taxon>Arachnida</taxon>
        <taxon>Araneae</taxon>
        <taxon>Araneomorphae</taxon>
        <taxon>Entelegynae</taxon>
        <taxon>Araneoidea</taxon>
        <taxon>Araneidae</taxon>
        <taxon>Araneus</taxon>
    </lineage>
</organism>
<sequence length="142" mass="16341">MCVRRELEKELDSGTQQAEVHNGQKSTTGRSPQRAEVHNRQKFKTGKSHTADRGKQQAEVQNRTEVHNSQKFKTGKNHKADKRPQQVEVTQQTDVHNRQKFFKDRQKLHRVRSKAGTSHCSKQKSTADRSSKQAKVTQQVMP</sequence>
<proteinExistence type="predicted"/>
<feature type="compositionally biased region" description="Basic and acidic residues" evidence="1">
    <location>
        <begin position="1"/>
        <end position="12"/>
    </location>
</feature>
<evidence type="ECO:0000313" key="3">
    <source>
        <dbReference type="Proteomes" id="UP000499080"/>
    </source>
</evidence>
<dbReference type="AlphaFoldDB" id="A0A4Y2R5U7"/>